<reference evidence="7 8" key="1">
    <citation type="journal article" date="2018" name="J. Microbiol.">
        <title>Leifsonia flava sp. nov., a novel actinobacterium isolated from the rhizosphere of Aquilegia viridiflora.</title>
        <authorList>
            <person name="Cai Y."/>
            <person name="Tao W.Z."/>
            <person name="Ma Y.J."/>
            <person name="Cheng J."/>
            <person name="Zhang M.Y."/>
            <person name="Zhang Y.X."/>
        </authorList>
    </citation>
    <scope>NUCLEOTIDE SEQUENCE [LARGE SCALE GENOMIC DNA]</scope>
    <source>
        <strain evidence="7 8">SYP-B2174</strain>
    </source>
</reference>
<evidence type="ECO:0000313" key="8">
    <source>
        <dbReference type="Proteomes" id="UP000298127"/>
    </source>
</evidence>
<keyword evidence="4 6" id="KW-1133">Transmembrane helix</keyword>
<feature type="transmembrane region" description="Helical" evidence="6">
    <location>
        <begin position="31"/>
        <end position="49"/>
    </location>
</feature>
<feature type="transmembrane region" description="Helical" evidence="6">
    <location>
        <begin position="55"/>
        <end position="74"/>
    </location>
</feature>
<dbReference type="GO" id="GO:0016020">
    <property type="term" value="C:membrane"/>
    <property type="evidence" value="ECO:0007669"/>
    <property type="project" value="UniProtKB-SubCell"/>
</dbReference>
<evidence type="ECO:0000256" key="6">
    <source>
        <dbReference type="SAM" id="Phobius"/>
    </source>
</evidence>
<evidence type="ECO:0000256" key="5">
    <source>
        <dbReference type="ARBA" id="ARBA00023136"/>
    </source>
</evidence>
<proteinExistence type="inferred from homology"/>
<gene>
    <name evidence="7" type="ORF">E4M00_10030</name>
</gene>
<evidence type="ECO:0000256" key="4">
    <source>
        <dbReference type="ARBA" id="ARBA00022989"/>
    </source>
</evidence>
<keyword evidence="5 6" id="KW-0472">Membrane</keyword>
<evidence type="ECO:0000256" key="3">
    <source>
        <dbReference type="ARBA" id="ARBA00022692"/>
    </source>
</evidence>
<evidence type="ECO:0000256" key="1">
    <source>
        <dbReference type="ARBA" id="ARBA00004141"/>
    </source>
</evidence>
<feature type="transmembrane region" description="Helical" evidence="6">
    <location>
        <begin position="161"/>
        <end position="189"/>
    </location>
</feature>
<feature type="transmembrane region" description="Helical" evidence="6">
    <location>
        <begin position="86"/>
        <end position="110"/>
    </location>
</feature>
<dbReference type="InterPro" id="IPR002549">
    <property type="entry name" value="AI-2E-like"/>
</dbReference>
<name>A0A4Y9R0T1_9MICO</name>
<comment type="subcellular location">
    <subcellularLocation>
        <location evidence="1">Membrane</location>
        <topology evidence="1">Multi-pass membrane protein</topology>
    </subcellularLocation>
</comment>
<dbReference type="Pfam" id="PF01594">
    <property type="entry name" value="AI-2E_transport"/>
    <property type="match status" value="1"/>
</dbReference>
<comment type="caution">
    <text evidence="7">The sequence shown here is derived from an EMBL/GenBank/DDBJ whole genome shotgun (WGS) entry which is preliminary data.</text>
</comment>
<keyword evidence="3 6" id="KW-0812">Transmembrane</keyword>
<feature type="transmembrane region" description="Helical" evidence="6">
    <location>
        <begin position="272"/>
        <end position="295"/>
    </location>
</feature>
<dbReference type="AlphaFoldDB" id="A0A4Y9R0T1"/>
<keyword evidence="8" id="KW-1185">Reference proteome</keyword>
<dbReference type="GO" id="GO:0055085">
    <property type="term" value="P:transmembrane transport"/>
    <property type="evidence" value="ECO:0007669"/>
    <property type="project" value="TreeGrafter"/>
</dbReference>
<organism evidence="7 8">
    <name type="scientific">Orlajensenia leifsoniae</name>
    <dbReference type="NCBI Taxonomy" id="2561933"/>
    <lineage>
        <taxon>Bacteria</taxon>
        <taxon>Bacillati</taxon>
        <taxon>Actinomycetota</taxon>
        <taxon>Actinomycetes</taxon>
        <taxon>Micrococcales</taxon>
        <taxon>Microbacteriaceae</taxon>
        <taxon>Orlajensenia</taxon>
    </lineage>
</organism>
<feature type="transmembrane region" description="Helical" evidence="6">
    <location>
        <begin position="245"/>
        <end position="265"/>
    </location>
</feature>
<dbReference type="EMBL" id="SPQZ01000003">
    <property type="protein sequence ID" value="TFV98334.1"/>
    <property type="molecule type" value="Genomic_DNA"/>
</dbReference>
<accession>A0A4Y9R0T1</accession>
<sequence length="389" mass="41501">MFWFGKKKAIVEAPVDLDTAVDGHPPAHRNAMILVGLGGATVTAFGLAAAQGVVAPIFLALVLTICVHPLRIALERRGVPRGLATVSVVLAVFILLAAFVTALVVAFAQFAALLPQFAPQIQEIGTTIGTWLTKIGFGPEQVQAVAQGFKPSNLVGFVSGLLGSVTSITAALVIILTLLLLMAMDAGYLETLFRQLRPRRPYMVSSLESFARGVRKYMVVTTGLGVAQGVLNWVALLILQVPGALLWGLLSFICSFIPNIGYFIAIIPPVVFGFLVGGWQTAVIIILIYGVINAVVQSVVQPRIVGNAVALSQTITFASVLIWLVILGPLGAILAVPLTLLVRMILIDSNPNAQWWRPVLGDLDETKGIMKAEDDQAKQLKSARKASKK</sequence>
<evidence type="ECO:0000313" key="7">
    <source>
        <dbReference type="EMBL" id="TFV98334.1"/>
    </source>
</evidence>
<protein>
    <submittedName>
        <fullName evidence="7">AI-2E family transporter</fullName>
    </submittedName>
</protein>
<feature type="transmembrane region" description="Helical" evidence="6">
    <location>
        <begin position="217"/>
        <end position="239"/>
    </location>
</feature>
<feature type="transmembrane region" description="Helical" evidence="6">
    <location>
        <begin position="315"/>
        <end position="342"/>
    </location>
</feature>
<dbReference type="Proteomes" id="UP000298127">
    <property type="component" value="Unassembled WGS sequence"/>
</dbReference>
<dbReference type="RefSeq" id="WP_135120315.1">
    <property type="nucleotide sequence ID" value="NZ_SPQZ01000003.1"/>
</dbReference>
<dbReference type="PANTHER" id="PTHR21716:SF64">
    <property type="entry name" value="AI-2 TRANSPORT PROTEIN TQSA"/>
    <property type="match status" value="1"/>
</dbReference>
<comment type="similarity">
    <text evidence="2">Belongs to the autoinducer-2 exporter (AI-2E) (TC 2.A.86) family.</text>
</comment>
<evidence type="ECO:0000256" key="2">
    <source>
        <dbReference type="ARBA" id="ARBA00009773"/>
    </source>
</evidence>
<dbReference type="PANTHER" id="PTHR21716">
    <property type="entry name" value="TRANSMEMBRANE PROTEIN"/>
    <property type="match status" value="1"/>
</dbReference>